<dbReference type="AlphaFoldDB" id="A0A6J6TJV4"/>
<evidence type="ECO:0000313" key="8">
    <source>
        <dbReference type="EMBL" id="CAB4747194.1"/>
    </source>
</evidence>
<protein>
    <submittedName>
        <fullName evidence="8">Unannotated protein</fullName>
    </submittedName>
</protein>
<comment type="subcellular location">
    <subcellularLocation>
        <location evidence="1">Cell membrane</location>
        <topology evidence="1">Multi-pass membrane protein</topology>
    </subcellularLocation>
</comment>
<dbReference type="PANTHER" id="PTHR23513:SF6">
    <property type="entry name" value="MAJOR FACILITATOR SUPERFAMILY ASSOCIATED DOMAIN-CONTAINING PROTEIN"/>
    <property type="match status" value="1"/>
</dbReference>
<dbReference type="Pfam" id="PF07690">
    <property type="entry name" value="MFS_1"/>
    <property type="match status" value="1"/>
</dbReference>
<reference evidence="8" key="1">
    <citation type="submission" date="2020-05" db="EMBL/GenBank/DDBJ databases">
        <authorList>
            <person name="Chiriac C."/>
            <person name="Salcher M."/>
            <person name="Ghai R."/>
            <person name="Kavagutti S V."/>
        </authorList>
    </citation>
    <scope>NUCLEOTIDE SEQUENCE</scope>
</reference>
<dbReference type="GO" id="GO:0005886">
    <property type="term" value="C:plasma membrane"/>
    <property type="evidence" value="ECO:0007669"/>
    <property type="project" value="UniProtKB-SubCell"/>
</dbReference>
<feature type="transmembrane region" description="Helical" evidence="6">
    <location>
        <begin position="307"/>
        <end position="326"/>
    </location>
</feature>
<organism evidence="8">
    <name type="scientific">freshwater metagenome</name>
    <dbReference type="NCBI Taxonomy" id="449393"/>
    <lineage>
        <taxon>unclassified sequences</taxon>
        <taxon>metagenomes</taxon>
        <taxon>ecological metagenomes</taxon>
    </lineage>
</organism>
<feature type="transmembrane region" description="Helical" evidence="6">
    <location>
        <begin position="251"/>
        <end position="272"/>
    </location>
</feature>
<feature type="transmembrane region" description="Helical" evidence="6">
    <location>
        <begin position="100"/>
        <end position="121"/>
    </location>
</feature>
<dbReference type="InterPro" id="IPR020846">
    <property type="entry name" value="MFS_dom"/>
</dbReference>
<sequence length="412" mass="43562">MTKNSTLFLGCIFLTTFGNIVALLGSTTISTEVGSSAGAGATYTGILLAVIFAPAIIAEPYSTWLAGRFGTRRFFVIGQSLMAILNFSLAGALLLGAPAYLTLLLFSGCIGAIGSTLHSLVPVIMKSYLPSATMAGSLSKSAVANGLATVFGALFATFLLAQLAPAAAFVLNTVLTIPYILFILIKRPQDPIESPTNVHRTWRTLFITLKTNRRVLRASILWVGALTLIGPLNSMVVPLTHDLGITLTSNAGHLLAVLAAGQMLSPLSVRWLSRRFSALYGGAFAIAIAGSMLAFIGIILWLVKPEWLMFAGIVIAALVFGSMRIASRSLVLNEVSTSNRANETTQGDITAFSFLGTFAAPIGPLIWGIFIDGFDASSTLVLLGVLTLVFVSVHVSFDRRAHVDGAPLITRP</sequence>
<dbReference type="PROSITE" id="PS50850">
    <property type="entry name" value="MFS"/>
    <property type="match status" value="1"/>
</dbReference>
<accession>A0A6J6TJV4</accession>
<dbReference type="EMBL" id="CAEZZA010000079">
    <property type="protein sequence ID" value="CAB4747194.1"/>
    <property type="molecule type" value="Genomic_DNA"/>
</dbReference>
<keyword evidence="3 6" id="KW-0812">Transmembrane</keyword>
<evidence type="ECO:0000256" key="4">
    <source>
        <dbReference type="ARBA" id="ARBA00022989"/>
    </source>
</evidence>
<dbReference type="GO" id="GO:0022857">
    <property type="term" value="F:transmembrane transporter activity"/>
    <property type="evidence" value="ECO:0007669"/>
    <property type="project" value="InterPro"/>
</dbReference>
<feature type="domain" description="Major facilitator superfamily (MFS) profile" evidence="7">
    <location>
        <begin position="1"/>
        <end position="402"/>
    </location>
</feature>
<evidence type="ECO:0000256" key="3">
    <source>
        <dbReference type="ARBA" id="ARBA00022692"/>
    </source>
</evidence>
<evidence type="ECO:0000259" key="7">
    <source>
        <dbReference type="PROSITE" id="PS50850"/>
    </source>
</evidence>
<dbReference type="Gene3D" id="1.20.1250.20">
    <property type="entry name" value="MFS general substrate transporter like domains"/>
    <property type="match status" value="1"/>
</dbReference>
<evidence type="ECO:0000256" key="5">
    <source>
        <dbReference type="ARBA" id="ARBA00023136"/>
    </source>
</evidence>
<dbReference type="SUPFAM" id="SSF103473">
    <property type="entry name" value="MFS general substrate transporter"/>
    <property type="match status" value="1"/>
</dbReference>
<dbReference type="InterPro" id="IPR036259">
    <property type="entry name" value="MFS_trans_sf"/>
</dbReference>
<dbReference type="PANTHER" id="PTHR23513">
    <property type="entry name" value="INTEGRAL MEMBRANE EFFLUX PROTEIN-RELATED"/>
    <property type="match status" value="1"/>
</dbReference>
<feature type="transmembrane region" description="Helical" evidence="6">
    <location>
        <begin position="279"/>
        <end position="301"/>
    </location>
</feature>
<dbReference type="InterPro" id="IPR011701">
    <property type="entry name" value="MFS"/>
</dbReference>
<feature type="transmembrane region" description="Helical" evidence="6">
    <location>
        <begin position="41"/>
        <end position="62"/>
    </location>
</feature>
<feature type="transmembrane region" description="Helical" evidence="6">
    <location>
        <begin position="74"/>
        <end position="94"/>
    </location>
</feature>
<keyword evidence="4 6" id="KW-1133">Transmembrane helix</keyword>
<evidence type="ECO:0000256" key="1">
    <source>
        <dbReference type="ARBA" id="ARBA00004651"/>
    </source>
</evidence>
<feature type="transmembrane region" description="Helical" evidence="6">
    <location>
        <begin position="220"/>
        <end position="239"/>
    </location>
</feature>
<feature type="transmembrane region" description="Helical" evidence="6">
    <location>
        <begin position="166"/>
        <end position="185"/>
    </location>
</feature>
<feature type="transmembrane region" description="Helical" evidence="6">
    <location>
        <begin position="347"/>
        <end position="370"/>
    </location>
</feature>
<keyword evidence="2" id="KW-1003">Cell membrane</keyword>
<name>A0A6J6TJV4_9ZZZZ</name>
<feature type="transmembrane region" description="Helical" evidence="6">
    <location>
        <begin position="376"/>
        <end position="397"/>
    </location>
</feature>
<gene>
    <name evidence="8" type="ORF">UFOPK2809_00705</name>
</gene>
<feature type="transmembrane region" description="Helical" evidence="6">
    <location>
        <begin position="142"/>
        <end position="160"/>
    </location>
</feature>
<evidence type="ECO:0000256" key="6">
    <source>
        <dbReference type="SAM" id="Phobius"/>
    </source>
</evidence>
<keyword evidence="5 6" id="KW-0472">Membrane</keyword>
<evidence type="ECO:0000256" key="2">
    <source>
        <dbReference type="ARBA" id="ARBA00022475"/>
    </source>
</evidence>
<proteinExistence type="predicted"/>